<evidence type="ECO:0000313" key="5">
    <source>
        <dbReference type="Proteomes" id="UP000076532"/>
    </source>
</evidence>
<evidence type="ECO:0000313" key="4">
    <source>
        <dbReference type="EMBL" id="KZP32257.1"/>
    </source>
</evidence>
<dbReference type="AlphaFoldDB" id="A0A166V1K1"/>
<gene>
    <name evidence="4" type="ORF">FIBSPDRAFT_1036900</name>
</gene>
<feature type="transmembrane region" description="Helical" evidence="2">
    <location>
        <begin position="569"/>
        <end position="589"/>
    </location>
</feature>
<dbReference type="GO" id="GO:0043812">
    <property type="term" value="F:phosphatidylinositol-4-phosphate phosphatase activity"/>
    <property type="evidence" value="ECO:0007669"/>
    <property type="project" value="TreeGrafter"/>
</dbReference>
<dbReference type="GO" id="GO:0005783">
    <property type="term" value="C:endoplasmic reticulum"/>
    <property type="evidence" value="ECO:0007669"/>
    <property type="project" value="TreeGrafter"/>
</dbReference>
<dbReference type="PANTHER" id="PTHR45662">
    <property type="entry name" value="PHOSPHATIDYLINOSITIDE PHOSPHATASE SAC1"/>
    <property type="match status" value="1"/>
</dbReference>
<feature type="domain" description="SAC" evidence="3">
    <location>
        <begin position="123"/>
        <end position="469"/>
    </location>
</feature>
<name>A0A166V1K1_9AGAM</name>
<dbReference type="EMBL" id="KV417486">
    <property type="protein sequence ID" value="KZP32257.1"/>
    <property type="molecule type" value="Genomic_DNA"/>
</dbReference>
<evidence type="ECO:0000259" key="3">
    <source>
        <dbReference type="PROSITE" id="PS50275"/>
    </source>
</evidence>
<accession>A0A166V1K1</accession>
<keyword evidence="5" id="KW-1185">Reference proteome</keyword>
<organism evidence="4 5">
    <name type="scientific">Athelia psychrophila</name>
    <dbReference type="NCBI Taxonomy" id="1759441"/>
    <lineage>
        <taxon>Eukaryota</taxon>
        <taxon>Fungi</taxon>
        <taxon>Dikarya</taxon>
        <taxon>Basidiomycota</taxon>
        <taxon>Agaricomycotina</taxon>
        <taxon>Agaricomycetes</taxon>
        <taxon>Agaricomycetidae</taxon>
        <taxon>Atheliales</taxon>
        <taxon>Atheliaceae</taxon>
        <taxon>Athelia</taxon>
    </lineage>
</organism>
<dbReference type="PANTHER" id="PTHR45662:SF2">
    <property type="entry name" value="PHOSPHATIDYLINOSITOL-3-PHOSPHATASE SAC1"/>
    <property type="match status" value="1"/>
</dbReference>
<feature type="transmembrane region" description="Helical" evidence="2">
    <location>
        <begin position="544"/>
        <end position="563"/>
    </location>
</feature>
<evidence type="ECO:0000256" key="1">
    <source>
        <dbReference type="SAM" id="MobiDB-lite"/>
    </source>
</evidence>
<dbReference type="Proteomes" id="UP000076532">
    <property type="component" value="Unassembled WGS sequence"/>
</dbReference>
<protein>
    <recommendedName>
        <fullName evidence="3">SAC domain-containing protein</fullName>
    </recommendedName>
</protein>
<dbReference type="STRING" id="436010.A0A166V1K1"/>
<keyword evidence="2" id="KW-0812">Transmembrane</keyword>
<feature type="region of interest" description="Disordered" evidence="1">
    <location>
        <begin position="639"/>
        <end position="661"/>
    </location>
</feature>
<keyword evidence="2" id="KW-1133">Transmembrane helix</keyword>
<dbReference type="GO" id="GO:0046856">
    <property type="term" value="P:phosphatidylinositol dephosphorylation"/>
    <property type="evidence" value="ECO:0007669"/>
    <property type="project" value="TreeGrafter"/>
</dbReference>
<feature type="compositionally biased region" description="Basic and acidic residues" evidence="1">
    <location>
        <begin position="647"/>
        <end position="661"/>
    </location>
</feature>
<dbReference type="PROSITE" id="PS50275">
    <property type="entry name" value="SAC"/>
    <property type="match status" value="1"/>
</dbReference>
<sequence>MKPLHKRLELFTDRDAYHFVPTDPSGGQTLSIYRTSGEIELNKPGWSIPSSAERGHKPIYGILGLISLALSEYIVVLTGREKRGILMGQEVYRATEFDILPLNPNISAQHPPHAVEGHLLALIRSHLKSSLLLLSYGWDLTTRLQAQWAAQDSAKGKALWETAEDRFFWNKFLQTRLMDACTNGQSDIGPYILPIMYGTFDIRPAFLNGHHIQIGLISRRSRFRAGTRYFRRGIDHEGHVANFNETEQLVFVGQSTGKRVFDDFHTKMSFVQIRGSVPVFWGEVNTLRYKPDMQIMDLQDTADAMRAHLQEQVSLYGEQTLVNLVNHKGYEKPVKEAYEKYVAQVNLPKVKYEYFDFHTECKNMRWDRISVLIDAIEEDLARQSYFHLESNESPPVRTQQGAIRTNCMDNLDRTNVVQAALAKWTINRQLKSVGILSKHESIDDHELPSKDFREIWADHADMISKAYAGSGALKTDFTRTNQRTRKGLLEDGYKSVLRYLKNNYFDGARQDAFDLMTGAWTPRMGMVNATALVSDPRPLIIRSMPYVTSVSLFMICAGLTLPRSSDFSLLYYFLLWIAFAVASLVFILIHGIDYVAWPKLLPPTDLIYYNGPGFRSGNHGKGFGDGILTAWSKLGKLVPSGRPRAPSRTEEIEMGTKKRVD</sequence>
<keyword evidence="2" id="KW-0472">Membrane</keyword>
<dbReference type="Pfam" id="PF02383">
    <property type="entry name" value="Syja_N"/>
    <property type="match status" value="1"/>
</dbReference>
<evidence type="ECO:0000256" key="2">
    <source>
        <dbReference type="SAM" id="Phobius"/>
    </source>
</evidence>
<dbReference type="InterPro" id="IPR002013">
    <property type="entry name" value="SAC_dom"/>
</dbReference>
<dbReference type="OrthoDB" id="405996at2759"/>
<proteinExistence type="predicted"/>
<reference evidence="4 5" key="1">
    <citation type="journal article" date="2016" name="Mol. Biol. Evol.">
        <title>Comparative Genomics of Early-Diverging Mushroom-Forming Fungi Provides Insights into the Origins of Lignocellulose Decay Capabilities.</title>
        <authorList>
            <person name="Nagy L.G."/>
            <person name="Riley R."/>
            <person name="Tritt A."/>
            <person name="Adam C."/>
            <person name="Daum C."/>
            <person name="Floudas D."/>
            <person name="Sun H."/>
            <person name="Yadav J.S."/>
            <person name="Pangilinan J."/>
            <person name="Larsson K.H."/>
            <person name="Matsuura K."/>
            <person name="Barry K."/>
            <person name="Labutti K."/>
            <person name="Kuo R."/>
            <person name="Ohm R.A."/>
            <person name="Bhattacharya S.S."/>
            <person name="Shirouzu T."/>
            <person name="Yoshinaga Y."/>
            <person name="Martin F.M."/>
            <person name="Grigoriev I.V."/>
            <person name="Hibbett D.S."/>
        </authorList>
    </citation>
    <scope>NUCLEOTIDE SEQUENCE [LARGE SCALE GENOMIC DNA]</scope>
    <source>
        <strain evidence="4 5">CBS 109695</strain>
    </source>
</reference>